<dbReference type="AlphaFoldDB" id="A0A0D6EQ65"/>
<evidence type="ECO:0000313" key="13">
    <source>
        <dbReference type="Proteomes" id="UP000243876"/>
    </source>
</evidence>
<keyword evidence="3" id="KW-0336">GPI-anchor</keyword>
<dbReference type="Pfam" id="PF01522">
    <property type="entry name" value="Polysacc_deac_1"/>
    <property type="match status" value="1"/>
</dbReference>
<evidence type="ECO:0000256" key="8">
    <source>
        <dbReference type="ARBA" id="ARBA00023288"/>
    </source>
</evidence>
<feature type="signal peptide" evidence="10">
    <location>
        <begin position="1"/>
        <end position="21"/>
    </location>
</feature>
<dbReference type="PROSITE" id="PS51677">
    <property type="entry name" value="NODB"/>
    <property type="match status" value="1"/>
</dbReference>
<dbReference type="GO" id="GO:0016810">
    <property type="term" value="F:hydrolase activity, acting on carbon-nitrogen (but not peptide) bonds"/>
    <property type="evidence" value="ECO:0007669"/>
    <property type="project" value="InterPro"/>
</dbReference>
<evidence type="ECO:0000256" key="10">
    <source>
        <dbReference type="SAM" id="SignalP"/>
    </source>
</evidence>
<evidence type="ECO:0000256" key="2">
    <source>
        <dbReference type="ARBA" id="ARBA00004609"/>
    </source>
</evidence>
<dbReference type="InterPro" id="IPR002509">
    <property type="entry name" value="NODB_dom"/>
</dbReference>
<evidence type="ECO:0000313" key="12">
    <source>
        <dbReference type="EMBL" id="CEQ41720.1"/>
    </source>
</evidence>
<keyword evidence="5 10" id="KW-0732">Signal</keyword>
<keyword evidence="6" id="KW-0378">Hydrolase</keyword>
<proteinExistence type="predicted"/>
<keyword evidence="4" id="KW-0479">Metal-binding</keyword>
<sequence>MRTFALAAIVATATLSSTVLAAPARLDTVQHDLYERSFNLTEVEKRDLEERASDGVITTCKNSGEFAMTFDDGPYIWGPQLESLFEKYDSKTTFFVNGNNWDCIYDRADDLIARYNAGYQIGSHTWTHVDIASITPAELNEQLDLVETALKKILGVKPRFFRPPYGSYNAQALQVLKERGYTVVNWSFDSGDSVGKSASSSIASYKKIKYPSPQIALNHETYKSTVETVAPTVVPMLINKGYKLVTVAECLGVSPYQSIGTPGKRDKTWTCSGTPAPGADK</sequence>
<evidence type="ECO:0000256" key="4">
    <source>
        <dbReference type="ARBA" id="ARBA00022723"/>
    </source>
</evidence>
<dbReference type="PANTHER" id="PTHR46471">
    <property type="entry name" value="CHITIN DEACETYLASE"/>
    <property type="match status" value="1"/>
</dbReference>
<evidence type="ECO:0000256" key="7">
    <source>
        <dbReference type="ARBA" id="ARBA00023277"/>
    </source>
</evidence>
<dbReference type="GO" id="GO:0046872">
    <property type="term" value="F:metal ion binding"/>
    <property type="evidence" value="ECO:0007669"/>
    <property type="project" value="UniProtKB-KW"/>
</dbReference>
<gene>
    <name evidence="12" type="primary">SPOSA6832_03463</name>
</gene>
<reference evidence="13" key="1">
    <citation type="submission" date="2015-02" db="EMBL/GenBank/DDBJ databases">
        <authorList>
            <person name="Gon?alves P."/>
        </authorList>
    </citation>
    <scope>NUCLEOTIDE SEQUENCE [LARGE SCALE GENOMIC DNA]</scope>
</reference>
<evidence type="ECO:0000256" key="5">
    <source>
        <dbReference type="ARBA" id="ARBA00022729"/>
    </source>
</evidence>
<dbReference type="Proteomes" id="UP000243876">
    <property type="component" value="Unassembled WGS sequence"/>
</dbReference>
<dbReference type="GO" id="GO:0005975">
    <property type="term" value="P:carbohydrate metabolic process"/>
    <property type="evidence" value="ECO:0007669"/>
    <property type="project" value="InterPro"/>
</dbReference>
<dbReference type="SUPFAM" id="SSF88713">
    <property type="entry name" value="Glycoside hydrolase/deacetylase"/>
    <property type="match status" value="1"/>
</dbReference>
<organism evidence="12 13">
    <name type="scientific">Sporidiobolus salmonicolor</name>
    <name type="common">Yeast-like fungus</name>
    <name type="synonym">Sporobolomyces salmonicolor</name>
    <dbReference type="NCBI Taxonomy" id="5005"/>
    <lineage>
        <taxon>Eukaryota</taxon>
        <taxon>Fungi</taxon>
        <taxon>Dikarya</taxon>
        <taxon>Basidiomycota</taxon>
        <taxon>Pucciniomycotina</taxon>
        <taxon>Microbotryomycetes</taxon>
        <taxon>Sporidiobolales</taxon>
        <taxon>Sporidiobolaceae</taxon>
        <taxon>Sporobolomyces</taxon>
    </lineage>
</organism>
<dbReference type="GO" id="GO:0005886">
    <property type="term" value="C:plasma membrane"/>
    <property type="evidence" value="ECO:0007669"/>
    <property type="project" value="UniProtKB-SubCell"/>
</dbReference>
<name>A0A0D6EQ65_SPOSA</name>
<comment type="cofactor">
    <cofactor evidence="1">
        <name>Co(2+)</name>
        <dbReference type="ChEBI" id="CHEBI:48828"/>
    </cofactor>
</comment>
<dbReference type="InterPro" id="IPR011330">
    <property type="entry name" value="Glyco_hydro/deAcase_b/a-brl"/>
</dbReference>
<feature type="chain" id="PRO_5002303583" evidence="10">
    <location>
        <begin position="22"/>
        <end position="281"/>
    </location>
</feature>
<dbReference type="EMBL" id="CENE01000017">
    <property type="protein sequence ID" value="CEQ41720.1"/>
    <property type="molecule type" value="Genomic_DNA"/>
</dbReference>
<dbReference type="OrthoDB" id="2125469at2759"/>
<feature type="region of interest" description="Disordered" evidence="9">
    <location>
        <begin position="259"/>
        <end position="281"/>
    </location>
</feature>
<comment type="subcellular location">
    <subcellularLocation>
        <location evidence="2">Cell membrane</location>
        <topology evidence="2">Lipid-anchor</topology>
        <topology evidence="2">GPI-anchor</topology>
    </subcellularLocation>
</comment>
<keyword evidence="3" id="KW-0325">Glycoprotein</keyword>
<dbReference type="PANTHER" id="PTHR46471:SF2">
    <property type="entry name" value="CHITIN DEACETYLASE-RELATED"/>
    <property type="match status" value="1"/>
</dbReference>
<dbReference type="Gene3D" id="3.20.20.370">
    <property type="entry name" value="Glycoside hydrolase/deacetylase"/>
    <property type="match status" value="1"/>
</dbReference>
<evidence type="ECO:0000256" key="3">
    <source>
        <dbReference type="ARBA" id="ARBA00022622"/>
    </source>
</evidence>
<evidence type="ECO:0000256" key="6">
    <source>
        <dbReference type="ARBA" id="ARBA00022801"/>
    </source>
</evidence>
<protein>
    <submittedName>
        <fullName evidence="12">SPOSA6832_03463-mRNA-1:cds</fullName>
    </submittedName>
</protein>
<keyword evidence="8" id="KW-0449">Lipoprotein</keyword>
<dbReference type="CDD" id="cd10951">
    <property type="entry name" value="CE4_ClCDA_like"/>
    <property type="match status" value="1"/>
</dbReference>
<evidence type="ECO:0000256" key="9">
    <source>
        <dbReference type="SAM" id="MobiDB-lite"/>
    </source>
</evidence>
<keyword evidence="13" id="KW-1185">Reference proteome</keyword>
<evidence type="ECO:0000256" key="1">
    <source>
        <dbReference type="ARBA" id="ARBA00001941"/>
    </source>
</evidence>
<accession>A0A0D6EQ65</accession>
<keyword evidence="7" id="KW-0119">Carbohydrate metabolism</keyword>
<keyword evidence="3" id="KW-0472">Membrane</keyword>
<evidence type="ECO:0000259" key="11">
    <source>
        <dbReference type="PROSITE" id="PS51677"/>
    </source>
</evidence>
<feature type="domain" description="NodB homology" evidence="11">
    <location>
        <begin position="64"/>
        <end position="245"/>
    </location>
</feature>
<dbReference type="GO" id="GO:0098552">
    <property type="term" value="C:side of membrane"/>
    <property type="evidence" value="ECO:0007669"/>
    <property type="project" value="UniProtKB-KW"/>
</dbReference>